<evidence type="ECO:0000313" key="3">
    <source>
        <dbReference type="EMBL" id="CAF1189513.1"/>
    </source>
</evidence>
<dbReference type="OrthoDB" id="10054219at2759"/>
<dbReference type="EMBL" id="CAJOBC010008149">
    <property type="protein sequence ID" value="CAF3953759.1"/>
    <property type="molecule type" value="Genomic_DNA"/>
</dbReference>
<dbReference type="InterPro" id="IPR058912">
    <property type="entry name" value="HTH_animal"/>
</dbReference>
<feature type="region of interest" description="Disordered" evidence="1">
    <location>
        <begin position="1"/>
        <end position="23"/>
    </location>
</feature>
<reference evidence="3" key="1">
    <citation type="submission" date="2021-02" db="EMBL/GenBank/DDBJ databases">
        <authorList>
            <person name="Nowell W R."/>
        </authorList>
    </citation>
    <scope>NUCLEOTIDE SEQUENCE</scope>
</reference>
<evidence type="ECO:0000256" key="1">
    <source>
        <dbReference type="SAM" id="MobiDB-lite"/>
    </source>
</evidence>
<evidence type="ECO:0000313" key="4">
    <source>
        <dbReference type="EMBL" id="CAF3953759.1"/>
    </source>
</evidence>
<keyword evidence="5" id="KW-1185">Reference proteome</keyword>
<comment type="caution">
    <text evidence="3">The sequence shown here is derived from an EMBL/GenBank/DDBJ whole genome shotgun (WGS) entry which is preliminary data.</text>
</comment>
<dbReference type="Proteomes" id="UP000681722">
    <property type="component" value="Unassembled WGS sequence"/>
</dbReference>
<evidence type="ECO:0000259" key="2">
    <source>
        <dbReference type="Pfam" id="PF26215"/>
    </source>
</evidence>
<gene>
    <name evidence="3" type="ORF">GPM918_LOCUS23129</name>
    <name evidence="4" type="ORF">SRO942_LOCUS23128</name>
</gene>
<name>A0A814VSU8_9BILA</name>
<dbReference type="Pfam" id="PF26215">
    <property type="entry name" value="HTH_animal"/>
    <property type="match status" value="1"/>
</dbReference>
<feature type="compositionally biased region" description="Basic and acidic residues" evidence="1">
    <location>
        <begin position="14"/>
        <end position="23"/>
    </location>
</feature>
<proteinExistence type="predicted"/>
<accession>A0A814VSU8</accession>
<organism evidence="3 5">
    <name type="scientific">Didymodactylos carnosus</name>
    <dbReference type="NCBI Taxonomy" id="1234261"/>
    <lineage>
        <taxon>Eukaryota</taxon>
        <taxon>Metazoa</taxon>
        <taxon>Spiralia</taxon>
        <taxon>Gnathifera</taxon>
        <taxon>Rotifera</taxon>
        <taxon>Eurotatoria</taxon>
        <taxon>Bdelloidea</taxon>
        <taxon>Philodinida</taxon>
        <taxon>Philodinidae</taxon>
        <taxon>Didymodactylos</taxon>
    </lineage>
</organism>
<feature type="domain" description="Helix-turn-helix" evidence="2">
    <location>
        <begin position="274"/>
        <end position="332"/>
    </location>
</feature>
<dbReference type="AlphaFoldDB" id="A0A814VSU8"/>
<evidence type="ECO:0000313" key="5">
    <source>
        <dbReference type="Proteomes" id="UP000663829"/>
    </source>
</evidence>
<dbReference type="Proteomes" id="UP000663829">
    <property type="component" value="Unassembled WGS sequence"/>
</dbReference>
<dbReference type="EMBL" id="CAJNOQ010008148">
    <property type="protein sequence ID" value="CAF1189513.1"/>
    <property type="molecule type" value="Genomic_DNA"/>
</dbReference>
<sequence>MNSSSSSSMLSAPADHKHQSNEEWKQQQQHKCELILTKDNKTIVQPFISCLYSPVNELTRFPYQLLRPLVDGACRATIFLNGADFIRQFNTYTKSKSRFRSTTLFATFKILNLYSVSPHIIILNTLGRFLTKRLTHNRLPTYLSIIAIQDLTQLFLTNNNFYYDGKIYRFGKGSPDSLRFSETLGNIFLLEWQLYLLNKPIMKNEFYGRETGFFTYNDTKNDLGQLLLDLNQYQSDIHIESFLGINLNFLNIHLENQEGHLSTSMYHDPNIQAYVLPYVVSHAQLIYNYYFRSALIRAAHYCSNIYDFDQERLYIEMTFLGNDFPLHIIEHYLQKFSLEFNIASSQKMLDQTVYFFIAIFCKDAILNSRENFYYTGLFDFRKVHI</sequence>
<protein>
    <recommendedName>
        <fullName evidence="2">Helix-turn-helix domain-containing protein</fullName>
    </recommendedName>
</protein>